<evidence type="ECO:0000313" key="1">
    <source>
        <dbReference type="EMBL" id="MBU3161355.1"/>
    </source>
</evidence>
<protein>
    <recommendedName>
        <fullName evidence="3">Helicase C-terminal domain-containing protein</fullName>
    </recommendedName>
</protein>
<dbReference type="Proteomes" id="UP000776252">
    <property type="component" value="Unassembled WGS sequence"/>
</dbReference>
<organism evidence="1 2">
    <name type="scientific">Clostridium frigoris</name>
    <dbReference type="NCBI Taxonomy" id="205327"/>
    <lineage>
        <taxon>Bacteria</taxon>
        <taxon>Bacillati</taxon>
        <taxon>Bacillota</taxon>
        <taxon>Clostridia</taxon>
        <taxon>Eubacteriales</taxon>
        <taxon>Clostridiaceae</taxon>
        <taxon>Clostridium</taxon>
    </lineage>
</organism>
<reference evidence="1 2" key="1">
    <citation type="submission" date="2021-06" db="EMBL/GenBank/DDBJ databases">
        <title>Clostridia strains as spoilage organisms.</title>
        <authorList>
            <person name="Wambui J."/>
            <person name="Stephan R."/>
            <person name="Stevens M.J.A."/>
        </authorList>
    </citation>
    <scope>NUCLEOTIDE SEQUENCE [LARGE SCALE GENOMIC DNA]</scope>
    <source>
        <strain evidence="1 2">DSM 14204</strain>
    </source>
</reference>
<dbReference type="RefSeq" id="WP_216151170.1">
    <property type="nucleotide sequence ID" value="NZ_JAHLDV010000059.1"/>
</dbReference>
<name>A0ABS6BXM1_9CLOT</name>
<proteinExistence type="predicted"/>
<accession>A0ABS6BXM1</accession>
<keyword evidence="2" id="KW-1185">Reference proteome</keyword>
<sequence length="354" mass="41622">MKRYINNNKRKITIDYSLPINFDYIEKLSFYYGNDSLNKVIENTLKKHEKIILFIESAKAAYDLYLQYKKYALFNCSKSNKNYYKYVYTDKIKDMLKNEKFDETVLITTTCMDAGVNIKDTKVKTVVCDVRDVGVLIQCIGRKRLQPNDGKIHLYVKGLNNQYLGGMKSQLKLNIKKADFLMSHNVKEYIAKFPRQSDYNNIVYADTVDEDDKSTHKINELMYLKCRLDIHDIDKMLAFGDYGYCRYLADKFGFHEDGIFEYDVLEEFTKKDNLSNYLDSVVGIPYFQVKDRVGLINNIHSKANRKLLKRLSNLNGALEELRLPFRIIEFSTTSIINGKKKRFRKAWRVEKLII</sequence>
<evidence type="ECO:0000313" key="2">
    <source>
        <dbReference type="Proteomes" id="UP000776252"/>
    </source>
</evidence>
<dbReference type="EMBL" id="JAHLDV010000059">
    <property type="protein sequence ID" value="MBU3161355.1"/>
    <property type="molecule type" value="Genomic_DNA"/>
</dbReference>
<evidence type="ECO:0008006" key="3">
    <source>
        <dbReference type="Google" id="ProtNLM"/>
    </source>
</evidence>
<comment type="caution">
    <text evidence="1">The sequence shown here is derived from an EMBL/GenBank/DDBJ whole genome shotgun (WGS) entry which is preliminary data.</text>
</comment>
<gene>
    <name evidence="1" type="ORF">KPL37_16730</name>
</gene>